<accession>A0A3P1T222</accession>
<comment type="caution">
    <text evidence="1">The sequence shown here is derived from an EMBL/GenBank/DDBJ whole genome shotgun (WGS) entry which is preliminary data.</text>
</comment>
<organism evidence="1 2">
    <name type="scientific">Arachnia propionica</name>
    <dbReference type="NCBI Taxonomy" id="1750"/>
    <lineage>
        <taxon>Bacteria</taxon>
        <taxon>Bacillati</taxon>
        <taxon>Actinomycetota</taxon>
        <taxon>Actinomycetes</taxon>
        <taxon>Propionibacteriales</taxon>
        <taxon>Propionibacteriaceae</taxon>
        <taxon>Arachnia</taxon>
    </lineage>
</organism>
<reference evidence="1 2" key="1">
    <citation type="submission" date="2018-11" db="EMBL/GenBank/DDBJ databases">
        <title>Genomes From Bacteria Associated with the Canine Oral Cavity: a Test Case for Automated Genome-Based Taxonomic Assignment.</title>
        <authorList>
            <person name="Coil D.A."/>
            <person name="Jospin G."/>
            <person name="Darling A.E."/>
            <person name="Wallis C."/>
            <person name="Davis I.J."/>
            <person name="Harris S."/>
            <person name="Eisen J.A."/>
            <person name="Holcombe L.J."/>
            <person name="O'Flynn C."/>
        </authorList>
    </citation>
    <scope>NUCLEOTIDE SEQUENCE [LARGE SCALE GENOMIC DNA]</scope>
    <source>
        <strain evidence="1 2">OH887_COT-365</strain>
    </source>
</reference>
<dbReference type="AlphaFoldDB" id="A0A3P1T222"/>
<protein>
    <submittedName>
        <fullName evidence="1">Uncharacterized protein</fullName>
    </submittedName>
</protein>
<evidence type="ECO:0000313" key="1">
    <source>
        <dbReference type="EMBL" id="RRD03325.1"/>
    </source>
</evidence>
<dbReference type="Proteomes" id="UP000280819">
    <property type="component" value="Unassembled WGS sequence"/>
</dbReference>
<dbReference type="EMBL" id="RQZG01000022">
    <property type="protein sequence ID" value="RRD03325.1"/>
    <property type="molecule type" value="Genomic_DNA"/>
</dbReference>
<dbReference type="RefSeq" id="WP_124845887.1">
    <property type="nucleotide sequence ID" value="NZ_RQZG01000022.1"/>
</dbReference>
<name>A0A3P1T222_9ACTN</name>
<gene>
    <name evidence="1" type="ORF">EII34_14475</name>
</gene>
<dbReference type="OrthoDB" id="128799at2"/>
<sequence>MSLSDEVLARIRALGGDTSRVTGESLAADLQAITFETVLHEAPVDTPWASAEQTEPIPGLGAFLDAREERLETDRDAVLQEMIAHFYRPTEEAHGQDFWLGRLFTPFREGTDDHEEWYEDWFEDLVDEDSLAPIVESTGDERPDFVQIAHSYGFPDHLYVCLSDPDPSNPTVWGTDHEEFFQEIEPQGTLLEWLQARMTPDELIAIVERAHEWTDRFD</sequence>
<proteinExistence type="predicted"/>
<evidence type="ECO:0000313" key="2">
    <source>
        <dbReference type="Proteomes" id="UP000280819"/>
    </source>
</evidence>